<dbReference type="AlphaFoldDB" id="A0A174UH83"/>
<dbReference type="Proteomes" id="UP000095765">
    <property type="component" value="Unassembled WGS sequence"/>
</dbReference>
<reference evidence="1 2" key="1">
    <citation type="submission" date="2015-09" db="EMBL/GenBank/DDBJ databases">
        <authorList>
            <consortium name="Pathogen Informatics"/>
        </authorList>
    </citation>
    <scope>NUCLEOTIDE SEQUENCE [LARGE SCALE GENOMIC DNA]</scope>
    <source>
        <strain evidence="1 2">2789STDY5834939</strain>
    </source>
</reference>
<dbReference type="EMBL" id="CZBE01000034">
    <property type="protein sequence ID" value="CUQ19020.1"/>
    <property type="molecule type" value="Genomic_DNA"/>
</dbReference>
<evidence type="ECO:0000313" key="1">
    <source>
        <dbReference type="EMBL" id="CUQ19020.1"/>
    </source>
</evidence>
<evidence type="ECO:0008006" key="3">
    <source>
        <dbReference type="Google" id="ProtNLM"/>
    </source>
</evidence>
<organism evidence="1 2">
    <name type="scientific">Anaerotruncus colihominis</name>
    <dbReference type="NCBI Taxonomy" id="169435"/>
    <lineage>
        <taxon>Bacteria</taxon>
        <taxon>Bacillati</taxon>
        <taxon>Bacillota</taxon>
        <taxon>Clostridia</taxon>
        <taxon>Eubacteriales</taxon>
        <taxon>Oscillospiraceae</taxon>
        <taxon>Anaerotruncus</taxon>
    </lineage>
</organism>
<accession>A0A174UH83</accession>
<proteinExistence type="predicted"/>
<name>A0A174UH83_9FIRM</name>
<dbReference type="GeneID" id="72463495"/>
<gene>
    <name evidence="1" type="ORF">ERS852551_03474</name>
</gene>
<dbReference type="Gene3D" id="2.40.300.10">
    <property type="entry name" value="Head decoration protein D"/>
    <property type="match status" value="1"/>
</dbReference>
<sequence length="108" mass="11688">MYEIKTGEYTPDNFFRGFFPAVPEHGTVKDGATVRKYAPVAETADGIEEVTAETLDKLAGIAADVPDVEGNVVYYMTGDFNAEAIVLPDGVTLDALKPACRKLSIFLK</sequence>
<dbReference type="OrthoDB" id="1856099at2"/>
<evidence type="ECO:0000313" key="2">
    <source>
        <dbReference type="Proteomes" id="UP000095765"/>
    </source>
</evidence>
<protein>
    <recommendedName>
        <fullName evidence="3">Head decoration protein</fullName>
    </recommendedName>
</protein>
<dbReference type="RefSeq" id="WP_024731217.1">
    <property type="nucleotide sequence ID" value="NZ_CABIWA010000024.1"/>
</dbReference>